<dbReference type="RefSeq" id="WP_139272296.1">
    <property type="nucleotide sequence ID" value="NZ_FQYS01000024.1"/>
</dbReference>
<feature type="region of interest" description="Disordered" evidence="1">
    <location>
        <begin position="1"/>
        <end position="45"/>
    </location>
</feature>
<keyword evidence="2" id="KW-0812">Transmembrane</keyword>
<evidence type="ECO:0000256" key="2">
    <source>
        <dbReference type="SAM" id="Phobius"/>
    </source>
</evidence>
<accession>A0A2X2DWX7</accession>
<feature type="transmembrane region" description="Helical" evidence="2">
    <location>
        <begin position="55"/>
        <end position="74"/>
    </location>
</feature>
<dbReference type="AlphaFoldDB" id="A0A2X2DWX7"/>
<evidence type="ECO:0000256" key="1">
    <source>
        <dbReference type="SAM" id="MobiDB-lite"/>
    </source>
</evidence>
<feature type="compositionally biased region" description="Polar residues" evidence="1">
    <location>
        <begin position="29"/>
        <end position="41"/>
    </location>
</feature>
<reference evidence="3 4" key="1">
    <citation type="submission" date="2018-06" db="EMBL/GenBank/DDBJ databases">
        <authorList>
            <consortium name="Pathogen Informatics"/>
            <person name="Doyle S."/>
        </authorList>
    </citation>
    <scope>NUCLEOTIDE SEQUENCE [LARGE SCALE GENOMIC DNA]</scope>
    <source>
        <strain evidence="3 4">NCTC11842</strain>
    </source>
</reference>
<feature type="region of interest" description="Disordered" evidence="1">
    <location>
        <begin position="156"/>
        <end position="178"/>
    </location>
</feature>
<evidence type="ECO:0000313" key="3">
    <source>
        <dbReference type="EMBL" id="SPZ00269.1"/>
    </source>
</evidence>
<gene>
    <name evidence="3" type="ORF">NCTC11842_00414</name>
</gene>
<dbReference type="Proteomes" id="UP000250443">
    <property type="component" value="Unassembled WGS sequence"/>
</dbReference>
<keyword evidence="2" id="KW-1133">Transmembrane helix</keyword>
<sequence length="178" mass="18847">MSQSIAHPIADSPVQPSPREQPVADESSSKAPESTGSSVKPSSHVPLEQSSMTTLQMLMLVAVIGLFIICGILFKRVVALETTQQSFAVVDFTALAERYRTEGATPQQVAQMLANTNRRILELRQQGVAVLDSRAVLTAPEHLYLPTEQLAASSTATSGSAAGVPALNPQSAPARTQP</sequence>
<dbReference type="EMBL" id="UAUF01000002">
    <property type="protein sequence ID" value="SPZ00269.1"/>
    <property type="molecule type" value="Genomic_DNA"/>
</dbReference>
<protein>
    <submittedName>
        <fullName evidence="3">Uncharacterized protein</fullName>
    </submittedName>
</protein>
<proteinExistence type="predicted"/>
<keyword evidence="2" id="KW-0472">Membrane</keyword>
<organism evidence="3 4">
    <name type="scientific">Pseudomonas luteola</name>
    <dbReference type="NCBI Taxonomy" id="47886"/>
    <lineage>
        <taxon>Bacteria</taxon>
        <taxon>Pseudomonadati</taxon>
        <taxon>Pseudomonadota</taxon>
        <taxon>Gammaproteobacteria</taxon>
        <taxon>Pseudomonadales</taxon>
        <taxon>Pseudomonadaceae</taxon>
        <taxon>Pseudomonas</taxon>
    </lineage>
</organism>
<feature type="compositionally biased region" description="Polar residues" evidence="1">
    <location>
        <begin position="168"/>
        <end position="178"/>
    </location>
</feature>
<name>A0A2X2DWX7_PSELU</name>
<evidence type="ECO:0000313" key="4">
    <source>
        <dbReference type="Proteomes" id="UP000250443"/>
    </source>
</evidence>